<feature type="domain" description="SH3" evidence="5">
    <location>
        <begin position="667"/>
        <end position="732"/>
    </location>
</feature>
<evidence type="ECO:0000256" key="1">
    <source>
        <dbReference type="ARBA" id="ARBA00022443"/>
    </source>
</evidence>
<dbReference type="InterPro" id="IPR036028">
    <property type="entry name" value="SH3-like_dom_sf"/>
</dbReference>
<protein>
    <recommendedName>
        <fullName evidence="5">SH3 domain-containing protein</fullName>
    </recommendedName>
</protein>
<dbReference type="Proteomes" id="UP000187283">
    <property type="component" value="Unassembled WGS sequence"/>
</dbReference>
<evidence type="ECO:0000313" key="7">
    <source>
        <dbReference type="Proteomes" id="UP000187283"/>
    </source>
</evidence>
<comment type="caution">
    <text evidence="6">The sequence shown here is derived from an EMBL/GenBank/DDBJ whole genome shotgun (WGS) entry which is preliminary data.</text>
</comment>
<feature type="compositionally biased region" description="Basic and acidic residues" evidence="3">
    <location>
        <begin position="453"/>
        <end position="467"/>
    </location>
</feature>
<feature type="compositionally biased region" description="Basic and acidic residues" evidence="3">
    <location>
        <begin position="399"/>
        <end position="408"/>
    </location>
</feature>
<dbReference type="PROSITE" id="PS50002">
    <property type="entry name" value="SH3"/>
    <property type="match status" value="1"/>
</dbReference>
<accession>A0A1R1YFX2</accession>
<evidence type="ECO:0000259" key="5">
    <source>
        <dbReference type="PROSITE" id="PS50002"/>
    </source>
</evidence>
<dbReference type="AlphaFoldDB" id="A0A1R1YFX2"/>
<keyword evidence="4" id="KW-0472">Membrane</keyword>
<gene>
    <name evidence="6" type="ORF">AYI70_g807</name>
</gene>
<reference evidence="6 7" key="1">
    <citation type="submission" date="2017-01" db="EMBL/GenBank/DDBJ databases">
        <authorList>
            <person name="Mah S.A."/>
            <person name="Swanson W.J."/>
            <person name="Moy G.W."/>
            <person name="Vacquier V.D."/>
        </authorList>
    </citation>
    <scope>NUCLEOTIDE SEQUENCE [LARGE SCALE GENOMIC DNA]</scope>
    <source>
        <strain evidence="6 7">GSMNP</strain>
    </source>
</reference>
<feature type="region of interest" description="Disordered" evidence="3">
    <location>
        <begin position="393"/>
        <end position="413"/>
    </location>
</feature>
<feature type="compositionally biased region" description="Basic and acidic residues" evidence="3">
    <location>
        <begin position="476"/>
        <end position="493"/>
    </location>
</feature>
<feature type="compositionally biased region" description="Polar residues" evidence="3">
    <location>
        <begin position="28"/>
        <end position="42"/>
    </location>
</feature>
<sequence>MEDKNKDNEEKLKSLLSLLGKKQKENYSDTTQNTDSANTSTEYPIQTEKKAGGGLNQNSIPSTTQTDIVVNQSGITVSIVERVIPVILPTEKANKIATDSVNGFFTNLPTVTVSQTQLITVQTNLQTNLQTTSPNILTNSYSIDSNDQNRANSSSKEGISTGIIIIIASFSLVIILLVIWMLIYVTKKSKNKPKRIKKYEDSYEDDLYQDKGGYRSSRFDGFQNRNNRMRDMREQENYLYHNRFNDYHIEPIAINPGYSAAREKFVNRWPKYNDEYNNVYNTPDIEMYGYKRPKTMMMANAYSAPPNIRIPVVENKSYLDLDTTSELLGEVRGIDGNRLKNNKLATKLLEQKKQNQQLKNKLLAKKLASQQKLETKLYNELLQDSINSQITNENTSSTVRHERREIKKPSLPTISSAVNEESVYLDQKQNKGIMGLVSEMVKRQVDGIWGNVKENDKEHTDNNDRKLNRNKPSANLDRDREYPSSDDNLSEKYHKNFKKTEYRVSDYFKRFKKNSNSENSNKINKKSIKHLSNTKINSSFSDSYIEKIRNRQKLSDINKTSSKKYKGKSFREKNDNRITQKYSSEIEDKNPGIISRSLSSVSIIQLHKNIKKSENYPNTFKKRNITMLSKNSTDSEDYHQNSRNKSEFYESKDSLAQKYDFTIRHDPPLGPLKAVEGHEPLLSDELTIQKGDEIFVIGEFSDGWILAVIYTKGSPEGIMGMIPRRCVFLSSTPFNSNQNISS</sequence>
<feature type="region of interest" description="Disordered" evidence="3">
    <location>
        <begin position="452"/>
        <end position="493"/>
    </location>
</feature>
<keyword evidence="4" id="KW-1133">Transmembrane helix</keyword>
<evidence type="ECO:0000313" key="6">
    <source>
        <dbReference type="EMBL" id="OMJ25596.1"/>
    </source>
</evidence>
<dbReference type="EMBL" id="LSSN01000144">
    <property type="protein sequence ID" value="OMJ25596.1"/>
    <property type="molecule type" value="Genomic_DNA"/>
</dbReference>
<name>A0A1R1YFX2_9FUNG</name>
<feature type="region of interest" description="Disordered" evidence="3">
    <location>
        <begin position="19"/>
        <end position="42"/>
    </location>
</feature>
<feature type="region of interest" description="Disordered" evidence="3">
    <location>
        <begin position="555"/>
        <end position="577"/>
    </location>
</feature>
<evidence type="ECO:0000256" key="2">
    <source>
        <dbReference type="PROSITE-ProRule" id="PRU00192"/>
    </source>
</evidence>
<keyword evidence="7" id="KW-1185">Reference proteome</keyword>
<dbReference type="SUPFAM" id="SSF50044">
    <property type="entry name" value="SH3-domain"/>
    <property type="match status" value="1"/>
</dbReference>
<organism evidence="6 7">
    <name type="scientific">Smittium culicis</name>
    <dbReference type="NCBI Taxonomy" id="133412"/>
    <lineage>
        <taxon>Eukaryota</taxon>
        <taxon>Fungi</taxon>
        <taxon>Fungi incertae sedis</taxon>
        <taxon>Zoopagomycota</taxon>
        <taxon>Kickxellomycotina</taxon>
        <taxon>Harpellomycetes</taxon>
        <taxon>Harpellales</taxon>
        <taxon>Legeriomycetaceae</taxon>
        <taxon>Smittium</taxon>
    </lineage>
</organism>
<evidence type="ECO:0000256" key="3">
    <source>
        <dbReference type="SAM" id="MobiDB-lite"/>
    </source>
</evidence>
<dbReference type="OrthoDB" id="5340910at2759"/>
<keyword evidence="4" id="KW-0812">Transmembrane</keyword>
<dbReference type="InterPro" id="IPR001452">
    <property type="entry name" value="SH3_domain"/>
</dbReference>
<evidence type="ECO:0000256" key="4">
    <source>
        <dbReference type="SAM" id="Phobius"/>
    </source>
</evidence>
<proteinExistence type="predicted"/>
<feature type="transmembrane region" description="Helical" evidence="4">
    <location>
        <begin position="162"/>
        <end position="185"/>
    </location>
</feature>
<keyword evidence="1 2" id="KW-0728">SH3 domain</keyword>